<evidence type="ECO:0000313" key="3">
    <source>
        <dbReference type="Proteomes" id="UP000267798"/>
    </source>
</evidence>
<name>A0A3A6PE67_9BACL</name>
<protein>
    <submittedName>
        <fullName evidence="2">Uncharacterized protein</fullName>
    </submittedName>
</protein>
<evidence type="ECO:0000256" key="1">
    <source>
        <dbReference type="SAM" id="SignalP"/>
    </source>
</evidence>
<comment type="caution">
    <text evidence="2">The sequence shown here is derived from an EMBL/GenBank/DDBJ whole genome shotgun (WGS) entry which is preliminary data.</text>
</comment>
<keyword evidence="3" id="KW-1185">Reference proteome</keyword>
<dbReference type="Proteomes" id="UP000267798">
    <property type="component" value="Unassembled WGS sequence"/>
</dbReference>
<dbReference type="OrthoDB" id="2615798at2"/>
<proteinExistence type="predicted"/>
<feature type="chain" id="PRO_5017398675" evidence="1">
    <location>
        <begin position="22"/>
        <end position="129"/>
    </location>
</feature>
<accession>A0A3A6PE67</accession>
<feature type="signal peptide" evidence="1">
    <location>
        <begin position="1"/>
        <end position="21"/>
    </location>
</feature>
<dbReference type="EMBL" id="QXQB01000002">
    <property type="protein sequence ID" value="RJX39932.1"/>
    <property type="molecule type" value="Genomic_DNA"/>
</dbReference>
<evidence type="ECO:0000313" key="2">
    <source>
        <dbReference type="EMBL" id="RJX39932.1"/>
    </source>
</evidence>
<reference evidence="2 3" key="1">
    <citation type="submission" date="2018-09" db="EMBL/GenBank/DDBJ databases">
        <title>Paenibacillus aracenensis nov. sp. isolated from a cave in southern Spain.</title>
        <authorList>
            <person name="Jurado V."/>
            <person name="Gutierrez-Patricio S."/>
            <person name="Gonzalez-Pimentel J.L."/>
            <person name="Miller A.Z."/>
            <person name="Laiz L."/>
            <person name="Saiz-Jimenez C."/>
        </authorList>
    </citation>
    <scope>NUCLEOTIDE SEQUENCE [LARGE SCALE GENOMIC DNA]</scope>
    <source>
        <strain evidence="2 3">JCM 19203</strain>
    </source>
</reference>
<dbReference type="AlphaFoldDB" id="A0A3A6PE67"/>
<keyword evidence="1" id="KW-0732">Signal</keyword>
<gene>
    <name evidence="2" type="ORF">D3P09_11115</name>
</gene>
<sequence length="129" mass="13799">MKKVILLVLIAMFAFTSSASAAYTVVSQDTRYGLVGHSKYAYSVTLSGEPNTQVTVTLMYKGPWGQLDPITGSSVTVTLNAGGYATVNSPDLYCCSASNANPYDNPVVVQAQFQGSYGSVFLFSLQPKY</sequence>
<dbReference type="RefSeq" id="WP_120109789.1">
    <property type="nucleotide sequence ID" value="NZ_QXQB01000002.1"/>
</dbReference>
<organism evidence="2 3">
    <name type="scientific">Paenibacillus pinisoli</name>
    <dbReference type="NCBI Taxonomy" id="1276110"/>
    <lineage>
        <taxon>Bacteria</taxon>
        <taxon>Bacillati</taxon>
        <taxon>Bacillota</taxon>
        <taxon>Bacilli</taxon>
        <taxon>Bacillales</taxon>
        <taxon>Paenibacillaceae</taxon>
        <taxon>Paenibacillus</taxon>
    </lineage>
</organism>